<protein>
    <recommendedName>
        <fullName evidence="10">Annexin</fullName>
    </recommendedName>
</protein>
<accession>A0A183TFY1</accession>
<dbReference type="GO" id="GO:0043657">
    <property type="term" value="C:host cell"/>
    <property type="evidence" value="ECO:0007669"/>
    <property type="project" value="UniProtKB-SubCell"/>
</dbReference>
<evidence type="ECO:0000256" key="3">
    <source>
        <dbReference type="ARBA" id="ARBA00007831"/>
    </source>
</evidence>
<dbReference type="GO" id="GO:0005737">
    <property type="term" value="C:cytoplasm"/>
    <property type="evidence" value="ECO:0007669"/>
    <property type="project" value="TreeGrafter"/>
</dbReference>
<keyword evidence="7" id="KW-0111">Calcium/phospholipid-binding</keyword>
<evidence type="ECO:0000256" key="5">
    <source>
        <dbReference type="ARBA" id="ARBA00022837"/>
    </source>
</evidence>
<organism evidence="11">
    <name type="scientific">Schistocephalus solidus</name>
    <name type="common">Tapeworm</name>
    <dbReference type="NCBI Taxonomy" id="70667"/>
    <lineage>
        <taxon>Eukaryota</taxon>
        <taxon>Metazoa</taxon>
        <taxon>Spiralia</taxon>
        <taxon>Lophotrochozoa</taxon>
        <taxon>Platyhelminthes</taxon>
        <taxon>Cestoda</taxon>
        <taxon>Eucestoda</taxon>
        <taxon>Diphyllobothriidea</taxon>
        <taxon>Diphyllobothriidae</taxon>
        <taxon>Schistocephalus</taxon>
    </lineage>
</organism>
<evidence type="ECO:0000256" key="8">
    <source>
        <dbReference type="ARBA" id="ARBA00059330"/>
    </source>
</evidence>
<proteinExistence type="inferred from homology"/>
<dbReference type="SUPFAM" id="SSF47874">
    <property type="entry name" value="Annexin"/>
    <property type="match status" value="3"/>
</dbReference>
<dbReference type="Pfam" id="PF00191">
    <property type="entry name" value="Annexin"/>
    <property type="match status" value="2"/>
</dbReference>
<dbReference type="PANTHER" id="PTHR10502:SF102">
    <property type="entry name" value="ANNEXIN B11"/>
    <property type="match status" value="1"/>
</dbReference>
<dbReference type="InterPro" id="IPR001464">
    <property type="entry name" value="Annexin"/>
</dbReference>
<evidence type="ECO:0000256" key="4">
    <source>
        <dbReference type="ARBA" id="ARBA00022737"/>
    </source>
</evidence>
<evidence type="ECO:0000313" key="11">
    <source>
        <dbReference type="WBParaSite" id="SSLN_0001595601-mRNA-1"/>
    </source>
</evidence>
<evidence type="ECO:0000256" key="6">
    <source>
        <dbReference type="ARBA" id="ARBA00023216"/>
    </source>
</evidence>
<dbReference type="GO" id="GO:0005509">
    <property type="term" value="F:calcium ion binding"/>
    <property type="evidence" value="ECO:0007669"/>
    <property type="project" value="InterPro"/>
</dbReference>
<keyword evidence="4" id="KW-0677">Repeat</keyword>
<evidence type="ECO:0000256" key="10">
    <source>
        <dbReference type="ARBA" id="ARBA00077076"/>
    </source>
</evidence>
<dbReference type="GO" id="GO:0005576">
    <property type="term" value="C:extracellular region"/>
    <property type="evidence" value="ECO:0007669"/>
    <property type="project" value="UniProtKB-SubCell"/>
</dbReference>
<comment type="function">
    <text evidence="8">Involved in reproduction of the worm. Involved in host-parasite interaction. Delivered into the host cell by means of parasite exosomes. Binds to acidic phospholipid membranes in a calcium-dependent manner in vitro. Causes aggregation of liposomes in the presence of calcium, but not in its absence. Likely to promote membrane fusion. May provide structural integrity within the tegument.</text>
</comment>
<dbReference type="SMART" id="SM00335">
    <property type="entry name" value="ANX"/>
    <property type="match status" value="2"/>
</dbReference>
<dbReference type="InterPro" id="IPR037104">
    <property type="entry name" value="Annexin_sf"/>
</dbReference>
<dbReference type="WBParaSite" id="SSLN_0001595601-mRNA-1">
    <property type="protein sequence ID" value="SSLN_0001595601-mRNA-1"/>
    <property type="gene ID" value="SSLN_0001595601"/>
</dbReference>
<evidence type="ECO:0000256" key="9">
    <source>
        <dbReference type="ARBA" id="ARBA00060393"/>
    </source>
</evidence>
<reference evidence="11" key="1">
    <citation type="submission" date="2016-06" db="UniProtKB">
        <authorList>
            <consortium name="WormBaseParasite"/>
        </authorList>
    </citation>
    <scope>IDENTIFICATION</scope>
</reference>
<dbReference type="Gene3D" id="1.10.220.10">
    <property type="entry name" value="Annexin"/>
    <property type="match status" value="4"/>
</dbReference>
<dbReference type="InterPro" id="IPR018502">
    <property type="entry name" value="Annexin_repeat"/>
</dbReference>
<evidence type="ECO:0000256" key="2">
    <source>
        <dbReference type="ARBA" id="ARBA00004550"/>
    </source>
</evidence>
<comment type="similarity">
    <text evidence="3">Belongs to the annexin family.</text>
</comment>
<dbReference type="GO" id="GO:0005886">
    <property type="term" value="C:plasma membrane"/>
    <property type="evidence" value="ECO:0007669"/>
    <property type="project" value="TreeGrafter"/>
</dbReference>
<evidence type="ECO:0000256" key="7">
    <source>
        <dbReference type="ARBA" id="ARBA00023302"/>
    </source>
</evidence>
<evidence type="ECO:0000256" key="1">
    <source>
        <dbReference type="ARBA" id="ARBA00004340"/>
    </source>
</evidence>
<dbReference type="FunFam" id="1.10.220.10:FF:000001">
    <property type="entry name" value="Annexin"/>
    <property type="match status" value="1"/>
</dbReference>
<comment type="subcellular location">
    <subcellularLocation>
        <location evidence="1">Host cell</location>
    </subcellularLocation>
    <subcellularLocation>
        <location evidence="2">Secreted</location>
        <location evidence="2">Extracellular exosome</location>
    </subcellularLocation>
    <subcellularLocation>
        <location evidence="9">Tegument</location>
    </subcellularLocation>
</comment>
<dbReference type="PROSITE" id="PS51897">
    <property type="entry name" value="ANNEXIN_2"/>
    <property type="match status" value="2"/>
</dbReference>
<name>A0A183TFY1_SCHSO</name>
<keyword evidence="6" id="KW-0041">Annexin</keyword>
<dbReference type="PANTHER" id="PTHR10502">
    <property type="entry name" value="ANNEXIN"/>
    <property type="match status" value="1"/>
</dbReference>
<dbReference type="AlphaFoldDB" id="A0A183TFY1"/>
<dbReference type="GO" id="GO:0001786">
    <property type="term" value="F:phosphatidylserine binding"/>
    <property type="evidence" value="ECO:0007669"/>
    <property type="project" value="TreeGrafter"/>
</dbReference>
<keyword evidence="5" id="KW-0106">Calcium</keyword>
<dbReference type="FunFam" id="1.10.220.10:FF:000002">
    <property type="entry name" value="Annexin"/>
    <property type="match status" value="1"/>
</dbReference>
<dbReference type="GO" id="GO:0005544">
    <property type="term" value="F:calcium-dependent phospholipid binding"/>
    <property type="evidence" value="ECO:0007669"/>
    <property type="project" value="UniProtKB-KW"/>
</dbReference>
<dbReference type="PRINTS" id="PR00196">
    <property type="entry name" value="ANNEXIN"/>
</dbReference>
<sequence>LHGELSGHFRDAVLMSFRDKAHVNAFALYNAITGAGTKDRVVVQTICACDNQEIVELKKAYEDSKSRFAHVPVYREGPCSAFVWTCVCVPQTAWSTQCVFFLREKEQDPAKRNLEKDVAGDTSGDYKRVLVALLQGQREEQTAKANVVADCEALYTAGEGKMGTDESVFVRILANRSHGHIREINKVYSAAMGHDLIKAIKKETSGHFKECLEIIVKTALNKAECIADMLLGSMKGLGTNDDDLIRLVLAYSEDNLEDVKKVFLQKNEKSLADYIRGDTSGDYKKFLVAIVGDKRTEFAICAYPVWSIRCLTVTFLGSLNLQDLYSKLRGELSGNFRDAVLMSFLDKAHINALALYNAITGVGTNDRVVIQTICACDSGEIEDLKKAYED</sequence>